<feature type="compositionally biased region" description="Low complexity" evidence="1">
    <location>
        <begin position="274"/>
        <end position="285"/>
    </location>
</feature>
<sequence length="1622" mass="167523">MGNEVSTQFLATEVDWVEVAENASRSDRALELDKLGGLNRPPIARGQSFSAKLQFLAEQVKKQGDVMQEMLVPPPPPKAEAKYTGFMLATEKRAHERAAHEAERAANIAHILATEGEEAAAAYAASLPKLGTLYDRGVGAAPKPPSAGPGAKGRRPYGMPAAGQVAAPIIVAPWRLRMWAARRRVFLILRTVMYLRRGKRRNRAGNKLDNLGFMIPRVLGDDVARFVDEQRKYTGVKEELDTAKQTLEDMICRNGSGANTHALLPPAPVLADDSAPWPSLAPSASFDRGSTSRQGSMVRQPSSPGPAGPLAHVNTRAAVLSAGRLNSSRSRGSDSGVLISAATAHAAGVSPMRGRSGAPLPPPGPSAGGGGGPPTLGISTGPVRLSSSGIAAKLVVGNVGASDDTPPGSPPARKGFGAGLVALAAGPLAALVGGAQRRNSTPGAMASPPASREPSSSQVMSPLVVPQPAAVARRAALTAMPPTPASVTAQLAGAVPIPPVSPSGVGLSSMAARRFSGRHSTGPSGAGNSPGSGSPGGPHGPGHGPSGAGGLGLVTPSGPLNARISVTSAVAAKHGQIMQVQAQIDQESANLKKCSQMMSMYVNRANAAWAEAQAWAPVEPAQAAEVEAFLYGEQYRIYQADLVRRLRQGTICLQVFAGEDVLHGSEKKPASGTAAAVTAAAAALREAGEKHAEKSGTGTGSGGLTAPPPPPPGSDKSPAGKKGAGSSHASHSHASSSHHAGVADGNSPSLGPRRLSRFDSTESTGSVGGSSINASHGAGGGANQPTASSLLTPRRKQADLWTADPWDLVDRFRPGIMPQTDRIQGPTMGARILCELALAVEGLAGSEALALMPILLHINEEQMEEVVQELWSYKFFGLKRENVMLLASPLHTGYRYNHDFKVWEKEYGASVAPLGSGYGMLQTTWAGEAFIVGAEGAPEPLEKPALAILQERKVEWMVSRRVRDLCLLSREAILDAPMLAYCMALKDKSGAGANVSSPTASAASGRANIVIEVALAENLVEVRALDSYVMRRNGPAPGTGSASDSSGHPQPHPPHGSPSPHGHGPHGTHSHGSFSSPYGSLPALASPASGPSGLVPRSGSSFSMQHGGLAGLNKMGPDGGGAPVPDVSGAIIELRLAELGTPKMIENMNYLRAIRDGQMAVGLGRYLLHVPSLAALLPNASALRPKLALHEELVRVGLDVGDLTAAPRARTVAVQARHTPGVLLTADDLERVIPLLQAQDHDVAFRELLTANRSEAQGLNFVASTAANKAGGGQVFVVFVVNNRVSASAVDAAGMVAKPGRDTIHLVTCVSNDLQRADAEEVLKVFQKRLLKSMVDTVTQVLVRGVWGLMDVMDNYVTAVDAHMVVMGSQHLTSNDFNYVIGSITLSALKRLHLPILVVTANSRQNLDVGGDWAPVVAAGGAGTADAVGDKPGSAGGTRSAGSKTLKVGGGGPGVRCLSLVENHAKNMFSFLCTRLLDTKRGDRLLLAQVQSTRHLTRQQAASVRRSLDNFNLLVTGHGMSVNRVLSLEGALDEQLAEAVGAQHIQIMAVALPQGIKSLPPVLVNLLRSCRGATLVYKEPVGGPKQGGSGQGGAAGGAPRHSFGPGSAAATAAAVAAANAGA</sequence>
<dbReference type="Proteomes" id="UP000612055">
    <property type="component" value="Unassembled WGS sequence"/>
</dbReference>
<organism evidence="2 3">
    <name type="scientific">Edaphochlamys debaryana</name>
    <dbReference type="NCBI Taxonomy" id="47281"/>
    <lineage>
        <taxon>Eukaryota</taxon>
        <taxon>Viridiplantae</taxon>
        <taxon>Chlorophyta</taxon>
        <taxon>core chlorophytes</taxon>
        <taxon>Chlorophyceae</taxon>
        <taxon>CS clade</taxon>
        <taxon>Chlamydomonadales</taxon>
        <taxon>Chlamydomonadales incertae sedis</taxon>
        <taxon>Edaphochlamys</taxon>
    </lineage>
</organism>
<proteinExistence type="predicted"/>
<name>A0A836C0I6_9CHLO</name>
<protein>
    <submittedName>
        <fullName evidence="2">Uncharacterized protein</fullName>
    </submittedName>
</protein>
<feature type="region of interest" description="Disordered" evidence="1">
    <location>
        <begin position="685"/>
        <end position="793"/>
    </location>
</feature>
<feature type="compositionally biased region" description="Gly residues" evidence="1">
    <location>
        <begin position="524"/>
        <end position="552"/>
    </location>
</feature>
<feature type="compositionally biased region" description="Low complexity" evidence="1">
    <location>
        <begin position="714"/>
        <end position="745"/>
    </location>
</feature>
<feature type="compositionally biased region" description="Low complexity" evidence="1">
    <location>
        <begin position="444"/>
        <end position="461"/>
    </location>
</feature>
<keyword evidence="3" id="KW-1185">Reference proteome</keyword>
<feature type="region of interest" description="Disordered" evidence="1">
    <location>
        <begin position="1426"/>
        <end position="1447"/>
    </location>
</feature>
<feature type="compositionally biased region" description="Low complexity" evidence="1">
    <location>
        <begin position="761"/>
        <end position="771"/>
    </location>
</feature>
<accession>A0A836C0I6</accession>
<feature type="region of interest" description="Disordered" evidence="1">
    <location>
        <begin position="515"/>
        <end position="554"/>
    </location>
</feature>
<feature type="compositionally biased region" description="Gly residues" evidence="1">
    <location>
        <begin position="1584"/>
        <end position="1596"/>
    </location>
</feature>
<evidence type="ECO:0000313" key="3">
    <source>
        <dbReference type="Proteomes" id="UP000612055"/>
    </source>
</evidence>
<dbReference type="SUPFAM" id="SSF52402">
    <property type="entry name" value="Adenine nucleotide alpha hydrolases-like"/>
    <property type="match status" value="1"/>
</dbReference>
<dbReference type="CDD" id="cd00293">
    <property type="entry name" value="USP-like"/>
    <property type="match status" value="1"/>
</dbReference>
<dbReference type="OrthoDB" id="537258at2759"/>
<comment type="caution">
    <text evidence="2">The sequence shown here is derived from an EMBL/GenBank/DDBJ whole genome shotgun (WGS) entry which is preliminary data.</text>
</comment>
<dbReference type="InterPro" id="IPR014729">
    <property type="entry name" value="Rossmann-like_a/b/a_fold"/>
</dbReference>
<feature type="region of interest" description="Disordered" evidence="1">
    <location>
        <begin position="1031"/>
        <end position="1121"/>
    </location>
</feature>
<evidence type="ECO:0000256" key="1">
    <source>
        <dbReference type="SAM" id="MobiDB-lite"/>
    </source>
</evidence>
<feature type="region of interest" description="Disordered" evidence="1">
    <location>
        <begin position="347"/>
        <end position="383"/>
    </location>
</feature>
<dbReference type="EMBL" id="JAEHOE010000030">
    <property type="protein sequence ID" value="KAG2494533.1"/>
    <property type="molecule type" value="Genomic_DNA"/>
</dbReference>
<dbReference type="Gene3D" id="3.40.50.620">
    <property type="entry name" value="HUPs"/>
    <property type="match status" value="1"/>
</dbReference>
<reference evidence="2" key="1">
    <citation type="journal article" date="2020" name="bioRxiv">
        <title>Comparative genomics of Chlamydomonas.</title>
        <authorList>
            <person name="Craig R.J."/>
            <person name="Hasan A.R."/>
            <person name="Ness R.W."/>
            <person name="Keightley P.D."/>
        </authorList>
    </citation>
    <scope>NUCLEOTIDE SEQUENCE</scope>
    <source>
        <strain evidence="2">CCAP 11/70</strain>
    </source>
</reference>
<feature type="region of interest" description="Disordered" evidence="1">
    <location>
        <begin position="274"/>
        <end position="311"/>
    </location>
</feature>
<gene>
    <name evidence="2" type="ORF">HYH03_007300</name>
</gene>
<feature type="compositionally biased region" description="Polar residues" evidence="1">
    <location>
        <begin position="288"/>
        <end position="302"/>
    </location>
</feature>
<feature type="region of interest" description="Disordered" evidence="1">
    <location>
        <begin position="437"/>
        <end position="461"/>
    </location>
</feature>
<feature type="region of interest" description="Disordered" evidence="1">
    <location>
        <begin position="1579"/>
        <end position="1606"/>
    </location>
</feature>
<evidence type="ECO:0000313" key="2">
    <source>
        <dbReference type="EMBL" id="KAG2494533.1"/>
    </source>
</evidence>